<dbReference type="RefSeq" id="WP_103465667.1">
    <property type="nucleotide sequence ID" value="NZ_PPXC01000007.1"/>
</dbReference>
<keyword evidence="2" id="KW-1185">Reference proteome</keyword>
<reference evidence="1 2" key="1">
    <citation type="submission" date="2018-01" db="EMBL/GenBank/DDBJ databases">
        <title>Arthrobacter sp. nov., from glaciers in China.</title>
        <authorList>
            <person name="Liu Q."/>
            <person name="Xin Y.-H."/>
        </authorList>
    </citation>
    <scope>NUCLEOTIDE SEQUENCE [LARGE SCALE GENOMIC DNA]</scope>
    <source>
        <strain evidence="1 2">HLT2-12-2</strain>
    </source>
</reference>
<accession>A0A2S3ZVR7</accession>
<evidence type="ECO:0000313" key="1">
    <source>
        <dbReference type="EMBL" id="POH73318.1"/>
    </source>
</evidence>
<dbReference type="AlphaFoldDB" id="A0A2S3ZVR7"/>
<protein>
    <submittedName>
        <fullName evidence="1">Uncharacterized protein</fullName>
    </submittedName>
</protein>
<name>A0A2S3ZVR7_ARTGL</name>
<dbReference type="Proteomes" id="UP000237061">
    <property type="component" value="Unassembled WGS sequence"/>
</dbReference>
<comment type="caution">
    <text evidence="1">The sequence shown here is derived from an EMBL/GenBank/DDBJ whole genome shotgun (WGS) entry which is preliminary data.</text>
</comment>
<gene>
    <name evidence="1" type="ORF">CVS27_10355</name>
</gene>
<dbReference type="EMBL" id="PPXC01000007">
    <property type="protein sequence ID" value="POH73318.1"/>
    <property type="molecule type" value="Genomic_DNA"/>
</dbReference>
<organism evidence="1 2">
    <name type="scientific">Arthrobacter glacialis</name>
    <dbReference type="NCBI Taxonomy" id="1664"/>
    <lineage>
        <taxon>Bacteria</taxon>
        <taxon>Bacillati</taxon>
        <taxon>Actinomycetota</taxon>
        <taxon>Actinomycetes</taxon>
        <taxon>Micrococcales</taxon>
        <taxon>Micrococcaceae</taxon>
        <taxon>Arthrobacter</taxon>
    </lineage>
</organism>
<sequence length="439" mass="48169">MSAGLAEVVPAAVREVMAVDRPPTWRGTPFRVTYIYTDREVSGAELLGIHTWAAEEHLENPRVISPFSLQWASVFHPRFYQASVRSGISAGSPMAPTQGQFGDGALQRLWLESVMFLASVTLSAAVVQSRYSSGTLGSKYDRLWQAGRYASMGLIPGVSGQTLTDEVNAMAHSSDIADLDRLLGIRRCFEEIINHLDGPGTVTEVRLSHGEVPLELRPRFAFMNDLKERLGPELECVVVYGSSVNSQNFADYDLVLVVKHPETVLRKLHGTSPSFAGKELNVGIYSAQELWRMQCLSGDNLASYGLCIYGEARVPAKSTPDLMMRNLSFGMVRQRQQLGMVGAALAHQPDSGDDLHNLFEYFVKIPANIAKGTFGAMDHKLTKNQVHEWLESVCGFRTPEMQRLVGEGDPGLALAESAVATGAALRALNERFSVVRQQA</sequence>
<evidence type="ECO:0000313" key="2">
    <source>
        <dbReference type="Proteomes" id="UP000237061"/>
    </source>
</evidence>
<proteinExistence type="predicted"/>